<proteinExistence type="predicted"/>
<accession>A0A2P2PV66</accession>
<protein>
    <submittedName>
        <fullName evidence="1">Uncharacterized protein</fullName>
    </submittedName>
</protein>
<dbReference type="AlphaFoldDB" id="A0A2P2PV66"/>
<reference evidence="1" key="1">
    <citation type="submission" date="2018-02" db="EMBL/GenBank/DDBJ databases">
        <title>Rhizophora mucronata_Transcriptome.</title>
        <authorList>
            <person name="Meera S.P."/>
            <person name="Sreeshan A."/>
            <person name="Augustine A."/>
        </authorList>
    </citation>
    <scope>NUCLEOTIDE SEQUENCE</scope>
    <source>
        <tissue evidence="1">Leaf</tissue>
    </source>
</reference>
<dbReference type="EMBL" id="GGEC01078121">
    <property type="protein sequence ID" value="MBX58605.1"/>
    <property type="molecule type" value="Transcribed_RNA"/>
</dbReference>
<sequence>MKLNPSCFTEGIFSSCLFVFCNYCTHLVSLKAFSSVVFLVISIPVQN</sequence>
<organism evidence="1">
    <name type="scientific">Rhizophora mucronata</name>
    <name type="common">Asiatic mangrove</name>
    <dbReference type="NCBI Taxonomy" id="61149"/>
    <lineage>
        <taxon>Eukaryota</taxon>
        <taxon>Viridiplantae</taxon>
        <taxon>Streptophyta</taxon>
        <taxon>Embryophyta</taxon>
        <taxon>Tracheophyta</taxon>
        <taxon>Spermatophyta</taxon>
        <taxon>Magnoliopsida</taxon>
        <taxon>eudicotyledons</taxon>
        <taxon>Gunneridae</taxon>
        <taxon>Pentapetalae</taxon>
        <taxon>rosids</taxon>
        <taxon>fabids</taxon>
        <taxon>Malpighiales</taxon>
        <taxon>Rhizophoraceae</taxon>
        <taxon>Rhizophora</taxon>
    </lineage>
</organism>
<name>A0A2P2PV66_RHIMU</name>
<evidence type="ECO:0000313" key="1">
    <source>
        <dbReference type="EMBL" id="MBX58605.1"/>
    </source>
</evidence>